<comment type="caution">
    <text evidence="5">The sequence shown here is derived from an EMBL/GenBank/DDBJ whole genome shotgun (WGS) entry which is preliminary data.</text>
</comment>
<keyword evidence="3 5" id="KW-0067">ATP-binding</keyword>
<proteinExistence type="predicted"/>
<dbReference type="PROSITE" id="PS00211">
    <property type="entry name" value="ABC_TRANSPORTER_1"/>
    <property type="match status" value="1"/>
</dbReference>
<protein>
    <submittedName>
        <fullName evidence="5">ABC-2 type transport system ATP-binding protein</fullName>
    </submittedName>
</protein>
<organism evidence="5 6">
    <name type="scientific">Fontibacillus solani</name>
    <dbReference type="NCBI Taxonomy" id="1572857"/>
    <lineage>
        <taxon>Bacteria</taxon>
        <taxon>Bacillati</taxon>
        <taxon>Bacillota</taxon>
        <taxon>Bacilli</taxon>
        <taxon>Bacillales</taxon>
        <taxon>Paenibacillaceae</taxon>
        <taxon>Fontibacillus</taxon>
    </lineage>
</organism>
<dbReference type="PROSITE" id="PS50893">
    <property type="entry name" value="ABC_TRANSPORTER_2"/>
    <property type="match status" value="1"/>
</dbReference>
<dbReference type="InterPro" id="IPR027417">
    <property type="entry name" value="P-loop_NTPase"/>
</dbReference>
<dbReference type="PANTHER" id="PTHR42939:SF1">
    <property type="entry name" value="ABC TRANSPORTER ATP-BINDING PROTEIN ALBC-RELATED"/>
    <property type="match status" value="1"/>
</dbReference>
<keyword evidence="6" id="KW-1185">Reference proteome</keyword>
<dbReference type="InterPro" id="IPR003593">
    <property type="entry name" value="AAA+_ATPase"/>
</dbReference>
<dbReference type="EMBL" id="JACJIP010000040">
    <property type="protein sequence ID" value="MBA9087987.1"/>
    <property type="molecule type" value="Genomic_DNA"/>
</dbReference>
<dbReference type="GO" id="GO:0005524">
    <property type="term" value="F:ATP binding"/>
    <property type="evidence" value="ECO:0007669"/>
    <property type="project" value="UniProtKB-KW"/>
</dbReference>
<dbReference type="InterPro" id="IPR051782">
    <property type="entry name" value="ABC_Transporter_VariousFunc"/>
</dbReference>
<evidence type="ECO:0000256" key="1">
    <source>
        <dbReference type="ARBA" id="ARBA00022448"/>
    </source>
</evidence>
<evidence type="ECO:0000313" key="6">
    <source>
        <dbReference type="Proteomes" id="UP000567067"/>
    </source>
</evidence>
<dbReference type="SMART" id="SM00382">
    <property type="entry name" value="AAA"/>
    <property type="match status" value="1"/>
</dbReference>
<evidence type="ECO:0000313" key="5">
    <source>
        <dbReference type="EMBL" id="MBA9087987.1"/>
    </source>
</evidence>
<dbReference type="AlphaFoldDB" id="A0A7W3SXE6"/>
<evidence type="ECO:0000256" key="3">
    <source>
        <dbReference type="ARBA" id="ARBA00022840"/>
    </source>
</evidence>
<keyword evidence="2" id="KW-0547">Nucleotide-binding</keyword>
<dbReference type="Proteomes" id="UP000567067">
    <property type="component" value="Unassembled WGS sequence"/>
</dbReference>
<dbReference type="CDD" id="cd03230">
    <property type="entry name" value="ABC_DR_subfamily_A"/>
    <property type="match status" value="1"/>
</dbReference>
<dbReference type="Gene3D" id="3.40.50.300">
    <property type="entry name" value="P-loop containing nucleotide triphosphate hydrolases"/>
    <property type="match status" value="1"/>
</dbReference>
<evidence type="ECO:0000259" key="4">
    <source>
        <dbReference type="PROSITE" id="PS50893"/>
    </source>
</evidence>
<dbReference type="RefSeq" id="WP_246334680.1">
    <property type="nucleotide sequence ID" value="NZ_JACJIP010000040.1"/>
</dbReference>
<gene>
    <name evidence="5" type="ORF">FHR92_004480</name>
</gene>
<keyword evidence="1" id="KW-0813">Transport</keyword>
<reference evidence="5 6" key="1">
    <citation type="submission" date="2020-08" db="EMBL/GenBank/DDBJ databases">
        <title>Genomic Encyclopedia of Type Strains, Phase III (KMG-III): the genomes of soil and plant-associated and newly described type strains.</title>
        <authorList>
            <person name="Whitman W."/>
        </authorList>
    </citation>
    <scope>NUCLEOTIDE SEQUENCE [LARGE SCALE GENOMIC DNA]</scope>
    <source>
        <strain evidence="5 6">CECT 8693</strain>
    </source>
</reference>
<dbReference type="InterPro" id="IPR017871">
    <property type="entry name" value="ABC_transporter-like_CS"/>
</dbReference>
<name>A0A7W3SXE6_9BACL</name>
<dbReference type="InterPro" id="IPR003439">
    <property type="entry name" value="ABC_transporter-like_ATP-bd"/>
</dbReference>
<dbReference type="GO" id="GO:0016887">
    <property type="term" value="F:ATP hydrolysis activity"/>
    <property type="evidence" value="ECO:0007669"/>
    <property type="project" value="InterPro"/>
</dbReference>
<dbReference type="Pfam" id="PF00005">
    <property type="entry name" value="ABC_tran"/>
    <property type="match status" value="1"/>
</dbReference>
<accession>A0A7W3SXE6</accession>
<dbReference type="SUPFAM" id="SSF52540">
    <property type="entry name" value="P-loop containing nucleoside triphosphate hydrolases"/>
    <property type="match status" value="1"/>
</dbReference>
<sequence>MTEYLMEQDIAIELTGVKITRRRRKTIGPINLRIPQGHIVALVGPNGSGKSTIINMILQTISPDEGSITWLGEASKTALPLEIRQQIAYVPEHPINEENFMTADEAARFRSHWYPNWDEVRFDQLMSRFEVSRHERLNRLSKGERRKFEIAAAFAAKPKILLLDEPSSGLDPFAWKDMIEQLRSFMKGEDVTVVLSSHIVEEVKRLADYIVLVNSGQVLGMAEKDALFANWKEIWVRGELEGLDELEADILRRDYGPAMTKLIVRESEALELWQHENRIQMVKSRSLELDEILEIWIQGHTPDVLSK</sequence>
<evidence type="ECO:0000256" key="2">
    <source>
        <dbReference type="ARBA" id="ARBA00022741"/>
    </source>
</evidence>
<dbReference type="PANTHER" id="PTHR42939">
    <property type="entry name" value="ABC TRANSPORTER ATP-BINDING PROTEIN ALBC-RELATED"/>
    <property type="match status" value="1"/>
</dbReference>
<feature type="domain" description="ABC transporter" evidence="4">
    <location>
        <begin position="12"/>
        <end position="240"/>
    </location>
</feature>